<reference evidence="3" key="1">
    <citation type="journal article" date="2015" name="Proc. Natl. Acad. Sci. U.S.A.">
        <title>Networks of energetic and metabolic interactions define dynamics in microbial communities.</title>
        <authorList>
            <person name="Embree M."/>
            <person name="Liu J.K."/>
            <person name="Al-Bassam M.M."/>
            <person name="Zengler K."/>
        </authorList>
    </citation>
    <scope>NUCLEOTIDE SEQUENCE</scope>
</reference>
<protein>
    <submittedName>
        <fullName evidence="3">Vgrg protein</fullName>
    </submittedName>
</protein>
<evidence type="ECO:0000259" key="2">
    <source>
        <dbReference type="PROSITE" id="PS51841"/>
    </source>
</evidence>
<dbReference type="PROSITE" id="PS51841">
    <property type="entry name" value="LTD"/>
    <property type="match status" value="1"/>
</dbReference>
<feature type="region of interest" description="Disordered" evidence="1">
    <location>
        <begin position="135"/>
        <end position="159"/>
    </location>
</feature>
<feature type="domain" description="LTD" evidence="2">
    <location>
        <begin position="1"/>
        <end position="128"/>
    </location>
</feature>
<proteinExistence type="predicted"/>
<dbReference type="InterPro" id="IPR036415">
    <property type="entry name" value="Lamin_tail_dom_sf"/>
</dbReference>
<dbReference type="SUPFAM" id="SSF74853">
    <property type="entry name" value="Lamin A/C globular tail domain"/>
    <property type="match status" value="1"/>
</dbReference>
<gene>
    <name evidence="3" type="ORF">ASZ90_011838</name>
</gene>
<dbReference type="InterPro" id="IPR001322">
    <property type="entry name" value="Lamin_tail_dom"/>
</dbReference>
<dbReference type="Pfam" id="PF00932">
    <property type="entry name" value="LTD"/>
    <property type="match status" value="1"/>
</dbReference>
<name>A0A0W8FC63_9ZZZZ</name>
<dbReference type="Gene3D" id="2.60.40.1260">
    <property type="entry name" value="Lamin Tail domain"/>
    <property type="match status" value="1"/>
</dbReference>
<sequence length="159" mass="17216">MRYSIYLLSMLLLVNLAGADVLINEMLANPATDWNDNGQVGGMDDEFIELYNSGNESVDVSGYSLKDKVFRSTPTEYSIPNGTVIGPGEFLVIFVSESGVYQGNEGDAIMLYDPTGDLVDEKEYDAATEDVSFARIPDGGEWRNSTAPSPGKPNQEAAS</sequence>
<evidence type="ECO:0000256" key="1">
    <source>
        <dbReference type="SAM" id="MobiDB-lite"/>
    </source>
</evidence>
<dbReference type="AlphaFoldDB" id="A0A0W8FC63"/>
<organism evidence="3">
    <name type="scientific">hydrocarbon metagenome</name>
    <dbReference type="NCBI Taxonomy" id="938273"/>
    <lineage>
        <taxon>unclassified sequences</taxon>
        <taxon>metagenomes</taxon>
        <taxon>ecological metagenomes</taxon>
    </lineage>
</organism>
<evidence type="ECO:0000313" key="3">
    <source>
        <dbReference type="EMBL" id="KUG18455.1"/>
    </source>
</evidence>
<comment type="caution">
    <text evidence="3">The sequence shown here is derived from an EMBL/GenBank/DDBJ whole genome shotgun (WGS) entry which is preliminary data.</text>
</comment>
<dbReference type="EMBL" id="LNQE01001380">
    <property type="protein sequence ID" value="KUG18455.1"/>
    <property type="molecule type" value="Genomic_DNA"/>
</dbReference>
<accession>A0A0W8FC63</accession>